<reference evidence="12" key="1">
    <citation type="submission" date="2017-11" db="EMBL/GenBank/DDBJ databases">
        <title>The sensing device of the deep-sea amphipod.</title>
        <authorList>
            <person name="Kobayashi H."/>
            <person name="Nagahama T."/>
            <person name="Arai W."/>
            <person name="Sasagawa Y."/>
            <person name="Umeda M."/>
            <person name="Hayashi T."/>
            <person name="Nikaido I."/>
            <person name="Watanabe H."/>
            <person name="Oguri K."/>
            <person name="Kitazato H."/>
            <person name="Fujioka K."/>
            <person name="Kido Y."/>
            <person name="Takami H."/>
        </authorList>
    </citation>
    <scope>NUCLEOTIDE SEQUENCE</scope>
    <source>
        <tissue evidence="12">Whole body</tissue>
    </source>
</reference>
<evidence type="ECO:0000256" key="5">
    <source>
        <dbReference type="ARBA" id="ARBA00022723"/>
    </source>
</evidence>
<comment type="function">
    <text evidence="1">Molecular scaffold for [Fe-S] cluster assembly of mitochondrial iron-sulfur proteins.</text>
</comment>
<feature type="domain" description="Scaffold protein Nfu/NifU N-terminal" evidence="10">
    <location>
        <begin position="76"/>
        <end position="164"/>
    </location>
</feature>
<comment type="similarity">
    <text evidence="3">Belongs to the NifU family.</text>
</comment>
<dbReference type="FunFam" id="3.30.1370.70:FF:000002">
    <property type="entry name" value="NFU1 iron-sulfur cluster scaffold homolog, mitochondrial"/>
    <property type="match status" value="1"/>
</dbReference>
<evidence type="ECO:0000256" key="7">
    <source>
        <dbReference type="ARBA" id="ARBA00023004"/>
    </source>
</evidence>
<dbReference type="SUPFAM" id="SSF117916">
    <property type="entry name" value="Fe-S cluster assembly (FSCA) domain-like"/>
    <property type="match status" value="1"/>
</dbReference>
<comment type="subcellular location">
    <subcellularLocation>
        <location evidence="2">Mitochondrion</location>
    </subcellularLocation>
</comment>
<keyword evidence="7" id="KW-0408">Iron</keyword>
<dbReference type="InterPro" id="IPR014824">
    <property type="entry name" value="Nfu/NifU_N"/>
</dbReference>
<dbReference type="Gene3D" id="3.30.300.130">
    <property type="entry name" value="Fe-S cluster assembly (FSCA)"/>
    <property type="match status" value="1"/>
</dbReference>
<dbReference type="EMBL" id="IACT01001007">
    <property type="protein sequence ID" value="LAC20376.1"/>
    <property type="molecule type" value="mRNA"/>
</dbReference>
<dbReference type="InterPro" id="IPR036498">
    <property type="entry name" value="Nfu/NifU_N_sf"/>
</dbReference>
<dbReference type="SMART" id="SM00932">
    <property type="entry name" value="Nfu_N"/>
    <property type="match status" value="1"/>
</dbReference>
<evidence type="ECO:0000256" key="6">
    <source>
        <dbReference type="ARBA" id="ARBA00022946"/>
    </source>
</evidence>
<dbReference type="InterPro" id="IPR034904">
    <property type="entry name" value="FSCA_dom_sf"/>
</dbReference>
<evidence type="ECO:0000313" key="12">
    <source>
        <dbReference type="EMBL" id="LAC20376.1"/>
    </source>
</evidence>
<sequence>MASLSTSSCLLSRSFLRVHIRGIQCSVAGQSQQQWQQQKYAPCVATEHRYYSSNSQCYRLLSPKIYHLPQLRSMFIKVQETPNPNSLKFVPGVQVLDSGTADFPELQSAQHSPLAKLLFRITGVRGVFFSTDFITITKADDDDAEWRIIKAESFAVIMDFFASGLPVVHEGKTGDTEHSGTSDADEETVSMIQELLDTRIRPTVQEDGGDILYRGFNNGIVYLKMMGSCTNCPSSVVTLKNGVQNMMQFYIPEVVAVEEVKDESDLLMEREFEKFAAKVEPGKEKD</sequence>
<reference evidence="11" key="2">
    <citation type="journal article" date="2018" name="Biosci. Biotechnol. Biochem.">
        <title>Polysaccharide hydrolase of the hadal zone amphipods Hirondellea gigas.</title>
        <authorList>
            <person name="Kobayashi H."/>
            <person name="Nagahama T."/>
            <person name="Arai W."/>
            <person name="Sasagawa Y."/>
            <person name="Umeda M."/>
            <person name="Hayashi T."/>
            <person name="Nikaido I."/>
            <person name="Watanabe H."/>
            <person name="Oguri K."/>
            <person name="Kitazato H."/>
            <person name="Fujioka K."/>
            <person name="Kido Y."/>
            <person name="Takami H."/>
        </authorList>
    </citation>
    <scope>NUCLEOTIDE SEQUENCE</scope>
    <source>
        <tissue evidence="11">Whole body</tissue>
    </source>
</reference>
<dbReference type="GO" id="GO:0005506">
    <property type="term" value="F:iron ion binding"/>
    <property type="evidence" value="ECO:0007669"/>
    <property type="project" value="InterPro"/>
</dbReference>
<evidence type="ECO:0000256" key="8">
    <source>
        <dbReference type="ARBA" id="ARBA00023014"/>
    </source>
</evidence>
<dbReference type="AlphaFoldDB" id="A0A2P2HXS6"/>
<dbReference type="FunFam" id="3.30.300.130:FF:000001">
    <property type="entry name" value="NFU1 iron-sulfur cluster scaffold"/>
    <property type="match status" value="1"/>
</dbReference>
<evidence type="ECO:0000313" key="11">
    <source>
        <dbReference type="EMBL" id="LAB66579.1"/>
    </source>
</evidence>
<dbReference type="InterPro" id="IPR001075">
    <property type="entry name" value="NIF_FeS_clus_asmbl_NifU_C"/>
</dbReference>
<dbReference type="PANTHER" id="PTHR11178:SF1">
    <property type="entry name" value="NFU1 IRON-SULFUR CLUSTER SCAFFOLD HOMOLOG, MITOCHONDRIAL"/>
    <property type="match status" value="1"/>
</dbReference>
<dbReference type="GO" id="GO:0016226">
    <property type="term" value="P:iron-sulfur cluster assembly"/>
    <property type="evidence" value="ECO:0007669"/>
    <property type="project" value="InterPro"/>
</dbReference>
<accession>A0A2P2HXS6</accession>
<protein>
    <recommendedName>
        <fullName evidence="4">NFU1 iron-sulfur cluster scaffold homolog, mitochondrial</fullName>
    </recommendedName>
</protein>
<keyword evidence="8" id="KW-0411">Iron-sulfur</keyword>
<organism evidence="11">
    <name type="scientific">Hirondellea gigas</name>
    <dbReference type="NCBI Taxonomy" id="1518452"/>
    <lineage>
        <taxon>Eukaryota</taxon>
        <taxon>Metazoa</taxon>
        <taxon>Ecdysozoa</taxon>
        <taxon>Arthropoda</taxon>
        <taxon>Crustacea</taxon>
        <taxon>Multicrustacea</taxon>
        <taxon>Malacostraca</taxon>
        <taxon>Eumalacostraca</taxon>
        <taxon>Peracarida</taxon>
        <taxon>Amphipoda</taxon>
        <taxon>Amphilochidea</taxon>
        <taxon>Lysianassida</taxon>
        <taxon>Lysianassidira</taxon>
        <taxon>Lysianassoidea</taxon>
        <taxon>Lysianassidae</taxon>
        <taxon>Hirondellea</taxon>
    </lineage>
</organism>
<keyword evidence="9" id="KW-0496">Mitochondrion</keyword>
<evidence type="ECO:0000256" key="9">
    <source>
        <dbReference type="ARBA" id="ARBA00023128"/>
    </source>
</evidence>
<dbReference type="GO" id="GO:0051536">
    <property type="term" value="F:iron-sulfur cluster binding"/>
    <property type="evidence" value="ECO:0007669"/>
    <property type="project" value="UniProtKB-KW"/>
</dbReference>
<evidence type="ECO:0000256" key="4">
    <source>
        <dbReference type="ARBA" id="ARBA00018782"/>
    </source>
</evidence>
<evidence type="ECO:0000256" key="1">
    <source>
        <dbReference type="ARBA" id="ARBA00002175"/>
    </source>
</evidence>
<evidence type="ECO:0000256" key="2">
    <source>
        <dbReference type="ARBA" id="ARBA00004173"/>
    </source>
</evidence>
<evidence type="ECO:0000256" key="3">
    <source>
        <dbReference type="ARBA" id="ARBA00006420"/>
    </source>
</evidence>
<dbReference type="GO" id="GO:0005739">
    <property type="term" value="C:mitochondrion"/>
    <property type="evidence" value="ECO:0007669"/>
    <property type="project" value="UniProtKB-SubCell"/>
</dbReference>
<dbReference type="SUPFAM" id="SSF110836">
    <property type="entry name" value="Hypothetical protein SAV1430"/>
    <property type="match status" value="1"/>
</dbReference>
<name>A0A2P2HXS6_9CRUS</name>
<proteinExistence type="evidence at transcript level"/>
<evidence type="ECO:0000259" key="10">
    <source>
        <dbReference type="SMART" id="SM00932"/>
    </source>
</evidence>
<keyword evidence="6" id="KW-0809">Transit peptide</keyword>
<dbReference type="PANTHER" id="PTHR11178">
    <property type="entry name" value="IRON-SULFUR CLUSTER SCAFFOLD PROTEIN NFU-RELATED"/>
    <property type="match status" value="1"/>
</dbReference>
<dbReference type="Pfam" id="PF08712">
    <property type="entry name" value="Nfu_N"/>
    <property type="match status" value="1"/>
</dbReference>
<dbReference type="Pfam" id="PF01106">
    <property type="entry name" value="NifU"/>
    <property type="match status" value="1"/>
</dbReference>
<dbReference type="EMBL" id="IACF01000831">
    <property type="protein sequence ID" value="LAB66579.1"/>
    <property type="molecule type" value="mRNA"/>
</dbReference>
<keyword evidence="5" id="KW-0479">Metal-binding</keyword>
<dbReference type="Gene3D" id="3.30.1370.70">
    <property type="entry name" value="Scaffold protein Nfu/NifU, N-terminal domain"/>
    <property type="match status" value="1"/>
</dbReference>